<evidence type="ECO:0000313" key="2">
    <source>
        <dbReference type="WBParaSite" id="RSKR_0001007500.1"/>
    </source>
</evidence>
<dbReference type="Proteomes" id="UP000095286">
    <property type="component" value="Unplaced"/>
</dbReference>
<dbReference type="WBParaSite" id="RSKR_0001007500.1">
    <property type="protein sequence ID" value="RSKR_0001007500.1"/>
    <property type="gene ID" value="RSKR_0001007500"/>
</dbReference>
<sequence length="681" mass="77586">MGRGFKRKQGKRLSSPTITSPTSEPNPKKRKRNVSTQREDSFAACRPVEPELAIFDDKITLCLRNDQKKNAIFWADKKLTYIKKGNSHTVGTTSRKLSFVAIVDYLKVLTATQAWSKVTDFVQAEDCIFAHVCVTFHYVNSLWQQELYHQIVQLPMSLINGWEGVPFVQPQDHQLKYSRSSYYASGSDKHTLDLVDIENKVESALLLIMGKTYLRVCNRVAATAALENCIIQDPACFEAWSLVLSNHLLKKSVIEEFLRQLSEEPNELFDIVKLYVEAYIDVKEECVTRQNSVEVVGSSSTSSRKNNDDVASPSSARMRTRSQNKSQADTCLDQEIIAHRINEMKVQKERLKMELEEDIDMRSLAALKHFNSGDSHQALTITEDLFKKYGSGTNLFYLHLAILTHLKKSSLLYEIAHDLVDKSPENELAWYAVGCYYLTIENWFAAKNFFHKAIQINSNFGAAWIAMGHANSLSGEHGQSLNCYSKAHKLLENCFEPVMYIGIEHMKTNNITLAEAFLKDSLKLSLNDVNVLMELGALYYGKSEFEKCEEYWMKAFNFGAGLNQDKMLSYNQIENVFKSRNFPLKWSILLNNLGMVNRKLKKWKRALLFHYKAMSIDRKDSHNLISAAMCHGALKNYELSLQAFNEAATMTDDGGTQDILSHSLDIILTVYAKYTSKSLKL</sequence>
<reference evidence="2" key="1">
    <citation type="submission" date="2016-11" db="UniProtKB">
        <authorList>
            <consortium name="WormBaseParasite"/>
        </authorList>
    </citation>
    <scope>IDENTIFICATION</scope>
    <source>
        <strain evidence="2">KR3021</strain>
    </source>
</reference>
<evidence type="ECO:0000313" key="1">
    <source>
        <dbReference type="Proteomes" id="UP000095286"/>
    </source>
</evidence>
<protein>
    <submittedName>
        <fullName evidence="2">TPR_REGION domain-containing protein</fullName>
    </submittedName>
</protein>
<proteinExistence type="predicted"/>
<accession>A0AC35UC73</accession>
<name>A0AC35UC73_9BILA</name>
<organism evidence="1 2">
    <name type="scientific">Rhabditophanes sp. KR3021</name>
    <dbReference type="NCBI Taxonomy" id="114890"/>
    <lineage>
        <taxon>Eukaryota</taxon>
        <taxon>Metazoa</taxon>
        <taxon>Ecdysozoa</taxon>
        <taxon>Nematoda</taxon>
        <taxon>Chromadorea</taxon>
        <taxon>Rhabditida</taxon>
        <taxon>Tylenchina</taxon>
        <taxon>Panagrolaimomorpha</taxon>
        <taxon>Strongyloidoidea</taxon>
        <taxon>Alloionematidae</taxon>
        <taxon>Rhabditophanes</taxon>
    </lineage>
</organism>